<evidence type="ECO:0000313" key="6">
    <source>
        <dbReference type="EMBL" id="MBU2692958.1"/>
    </source>
</evidence>
<dbReference type="InterPro" id="IPR050096">
    <property type="entry name" value="Bacterial_rp_bL28"/>
</dbReference>
<evidence type="ECO:0000256" key="4">
    <source>
        <dbReference type="ARBA" id="ARBA00035174"/>
    </source>
</evidence>
<dbReference type="NCBIfam" id="TIGR00009">
    <property type="entry name" value="L28"/>
    <property type="match status" value="1"/>
</dbReference>
<reference evidence="6" key="1">
    <citation type="submission" date="2021-05" db="EMBL/GenBank/DDBJ databases">
        <title>Energy efficiency and biological interactions define the core microbiome of deep oligotrophic groundwater.</title>
        <authorList>
            <person name="Mehrshad M."/>
            <person name="Lopez-Fernandez M."/>
            <person name="Bell E."/>
            <person name="Bernier-Latmani R."/>
            <person name="Bertilsson S."/>
            <person name="Dopson M."/>
        </authorList>
    </citation>
    <scope>NUCLEOTIDE SEQUENCE</scope>
    <source>
        <strain evidence="6">Modern_marine.mb.64</strain>
    </source>
</reference>
<accession>A0A948RXP9</accession>
<dbReference type="Proteomes" id="UP000777784">
    <property type="component" value="Unassembled WGS sequence"/>
</dbReference>
<keyword evidence="3 5" id="KW-0687">Ribonucleoprotein</keyword>
<dbReference type="SUPFAM" id="SSF143800">
    <property type="entry name" value="L28p-like"/>
    <property type="match status" value="1"/>
</dbReference>
<dbReference type="GO" id="GO:0005840">
    <property type="term" value="C:ribosome"/>
    <property type="evidence" value="ECO:0007669"/>
    <property type="project" value="UniProtKB-KW"/>
</dbReference>
<dbReference type="PANTHER" id="PTHR39080:SF1">
    <property type="entry name" value="LARGE RIBOSOMAL SUBUNIT PROTEIN BL28A"/>
    <property type="match status" value="1"/>
</dbReference>
<name>A0A948RXP9_UNCEI</name>
<evidence type="ECO:0000256" key="2">
    <source>
        <dbReference type="ARBA" id="ARBA00022980"/>
    </source>
</evidence>
<dbReference type="EMBL" id="JAHJDP010000107">
    <property type="protein sequence ID" value="MBU2692958.1"/>
    <property type="molecule type" value="Genomic_DNA"/>
</dbReference>
<dbReference type="InterPro" id="IPR026569">
    <property type="entry name" value="Ribosomal_bL28"/>
</dbReference>
<keyword evidence="2 5" id="KW-0689">Ribosomal protein</keyword>
<dbReference type="GO" id="GO:1990904">
    <property type="term" value="C:ribonucleoprotein complex"/>
    <property type="evidence" value="ECO:0007669"/>
    <property type="project" value="UniProtKB-KW"/>
</dbReference>
<dbReference type="InterPro" id="IPR034704">
    <property type="entry name" value="Ribosomal_bL28/bL31-like_sf"/>
</dbReference>
<comment type="caution">
    <text evidence="6">The sequence shown here is derived from an EMBL/GenBank/DDBJ whole genome shotgun (WGS) entry which is preliminary data.</text>
</comment>
<dbReference type="InterPro" id="IPR037147">
    <property type="entry name" value="Ribosomal_bL28_sf"/>
</dbReference>
<dbReference type="PANTHER" id="PTHR39080">
    <property type="entry name" value="50S RIBOSOMAL PROTEIN L28"/>
    <property type="match status" value="1"/>
</dbReference>
<dbReference type="Gene3D" id="2.30.170.40">
    <property type="entry name" value="Ribosomal protein L28/L24"/>
    <property type="match status" value="1"/>
</dbReference>
<proteinExistence type="inferred from homology"/>
<evidence type="ECO:0000256" key="5">
    <source>
        <dbReference type="HAMAP-Rule" id="MF_00373"/>
    </source>
</evidence>
<sequence>MSRICDRCGKGIQFGNRVSHAHNVNKRIWKPNLQRVRVIVDGKPKRIRLCTDCIKSPDIQKNVRVQATPQEKSGVSTP</sequence>
<evidence type="ECO:0000256" key="1">
    <source>
        <dbReference type="ARBA" id="ARBA00008760"/>
    </source>
</evidence>
<dbReference type="GO" id="GO:0003735">
    <property type="term" value="F:structural constituent of ribosome"/>
    <property type="evidence" value="ECO:0007669"/>
    <property type="project" value="InterPro"/>
</dbReference>
<gene>
    <name evidence="5 6" type="primary">rpmB</name>
    <name evidence="6" type="ORF">KJ970_18730</name>
</gene>
<dbReference type="Pfam" id="PF00830">
    <property type="entry name" value="Ribosomal_L28"/>
    <property type="match status" value="1"/>
</dbReference>
<dbReference type="GO" id="GO:0006412">
    <property type="term" value="P:translation"/>
    <property type="evidence" value="ECO:0007669"/>
    <property type="project" value="UniProtKB-UniRule"/>
</dbReference>
<evidence type="ECO:0000313" key="7">
    <source>
        <dbReference type="Proteomes" id="UP000777784"/>
    </source>
</evidence>
<comment type="similarity">
    <text evidence="1 5">Belongs to the bacterial ribosomal protein bL28 family.</text>
</comment>
<evidence type="ECO:0000256" key="3">
    <source>
        <dbReference type="ARBA" id="ARBA00023274"/>
    </source>
</evidence>
<dbReference type="AlphaFoldDB" id="A0A948RXP9"/>
<protein>
    <recommendedName>
        <fullName evidence="4 5">Large ribosomal subunit protein bL28</fullName>
    </recommendedName>
</protein>
<organism evidence="6 7">
    <name type="scientific">Eiseniibacteriota bacterium</name>
    <dbReference type="NCBI Taxonomy" id="2212470"/>
    <lineage>
        <taxon>Bacteria</taxon>
        <taxon>Candidatus Eiseniibacteriota</taxon>
    </lineage>
</organism>
<dbReference type="HAMAP" id="MF_00373">
    <property type="entry name" value="Ribosomal_bL28"/>
    <property type="match status" value="1"/>
</dbReference>
<dbReference type="InterPro" id="IPR001383">
    <property type="entry name" value="Ribosomal_bL28_bact-type"/>
</dbReference>